<sequence length="485" mass="55745">MACDKGFSSSYMLLKPEEVRFLDLIRILFSSNVEERKFVDYCRVGAAAEDLNFRQRWMIFISILAQKFLLFTSTLLLWFGSGFEMWLNLVSINQNVGRLLLNFVQGKVVKPDKASETFLSFIGNLDRRLELDSSIKYGDPRYYGALSMMASKASYENKAYIEKIVGDHWKMECLGTHDFWNEYQEKATTQAFLLRDKTDDYETIVVAFRGTEPFNAEDWCSDFDISWYELVGVGKIHGGFMKALGLQKNLGWPKEIQNENDTNSGHNRPAVAYYAIRETLRALLSKNDKANYILTGHSLGGALAILFPAVLVLHGEDSLLERLEGVYTFGQPRVGNGKFGEFMEKKLSEHNIRYFRFVYGNDMVPRLPYDDKDLMFKHFGTCLYFNRHYEAKIVEEEPNKNYFSPLGAVPMMINAFWELVRSFTIPRKKGPDYKEGNFLRLFRIIGLVMPGIPAHSPQDYVNATRLASSHVFLPSQDNPSLDQIV</sequence>
<dbReference type="GO" id="GO:0004806">
    <property type="term" value="F:triacylglycerol lipase activity"/>
    <property type="evidence" value="ECO:0007669"/>
    <property type="project" value="InterPro"/>
</dbReference>
<evidence type="ECO:0000256" key="2">
    <source>
        <dbReference type="SAM" id="Phobius"/>
    </source>
</evidence>
<keyword evidence="5" id="KW-1185">Reference proteome</keyword>
<dbReference type="InterPro" id="IPR044819">
    <property type="entry name" value="OBL-like"/>
</dbReference>
<keyword evidence="2" id="KW-0472">Membrane</keyword>
<dbReference type="PANTHER" id="PTHR46086">
    <property type="entry name" value="ALPHA/BETA-HYDROLASES SUPERFAMILY PROTEIN"/>
    <property type="match status" value="1"/>
</dbReference>
<dbReference type="PANTHER" id="PTHR46086:SF17">
    <property type="entry name" value="ALPHA_BETA-HYDROLASES SUPERFAMILY PROTEIN"/>
    <property type="match status" value="1"/>
</dbReference>
<keyword evidence="1" id="KW-0378">Hydrolase</keyword>
<keyword evidence="2" id="KW-1133">Transmembrane helix</keyword>
<organism evidence="4 5">
    <name type="scientific">Parasponia andersonii</name>
    <name type="common">Sponia andersonii</name>
    <dbReference type="NCBI Taxonomy" id="3476"/>
    <lineage>
        <taxon>Eukaryota</taxon>
        <taxon>Viridiplantae</taxon>
        <taxon>Streptophyta</taxon>
        <taxon>Embryophyta</taxon>
        <taxon>Tracheophyta</taxon>
        <taxon>Spermatophyta</taxon>
        <taxon>Magnoliopsida</taxon>
        <taxon>eudicotyledons</taxon>
        <taxon>Gunneridae</taxon>
        <taxon>Pentapetalae</taxon>
        <taxon>rosids</taxon>
        <taxon>fabids</taxon>
        <taxon>Rosales</taxon>
        <taxon>Cannabaceae</taxon>
        <taxon>Parasponia</taxon>
    </lineage>
</organism>
<evidence type="ECO:0000313" key="5">
    <source>
        <dbReference type="Proteomes" id="UP000237105"/>
    </source>
</evidence>
<dbReference type="AlphaFoldDB" id="A0A2P5ATB2"/>
<dbReference type="OrthoDB" id="438440at2759"/>
<dbReference type="Proteomes" id="UP000237105">
    <property type="component" value="Unassembled WGS sequence"/>
</dbReference>
<dbReference type="InterPro" id="IPR002921">
    <property type="entry name" value="Fungal_lipase-type"/>
</dbReference>
<reference evidence="5" key="1">
    <citation type="submission" date="2016-06" db="EMBL/GenBank/DDBJ databases">
        <title>Parallel loss of symbiosis genes in relatives of nitrogen-fixing non-legume Parasponia.</title>
        <authorList>
            <person name="Van Velzen R."/>
            <person name="Holmer R."/>
            <person name="Bu F."/>
            <person name="Rutten L."/>
            <person name="Van Zeijl A."/>
            <person name="Liu W."/>
            <person name="Santuari L."/>
            <person name="Cao Q."/>
            <person name="Sharma T."/>
            <person name="Shen D."/>
            <person name="Roswanjaya Y."/>
            <person name="Wardhani T."/>
            <person name="Kalhor M.S."/>
            <person name="Jansen J."/>
            <person name="Van den Hoogen J."/>
            <person name="Gungor B."/>
            <person name="Hartog M."/>
            <person name="Hontelez J."/>
            <person name="Verver J."/>
            <person name="Yang W.-C."/>
            <person name="Schijlen E."/>
            <person name="Repin R."/>
            <person name="Schilthuizen M."/>
            <person name="Schranz E."/>
            <person name="Heidstra R."/>
            <person name="Miyata K."/>
            <person name="Fedorova E."/>
            <person name="Kohlen W."/>
            <person name="Bisseling T."/>
            <person name="Smit S."/>
            <person name="Geurts R."/>
        </authorList>
    </citation>
    <scope>NUCLEOTIDE SEQUENCE [LARGE SCALE GENOMIC DNA]</scope>
    <source>
        <strain evidence="5">cv. WU1-14</strain>
    </source>
</reference>
<dbReference type="InterPro" id="IPR029058">
    <property type="entry name" value="AB_hydrolase_fold"/>
</dbReference>
<evidence type="ECO:0000256" key="1">
    <source>
        <dbReference type="ARBA" id="ARBA00022801"/>
    </source>
</evidence>
<feature type="domain" description="Fungal lipase-type" evidence="3">
    <location>
        <begin position="205"/>
        <end position="370"/>
    </location>
</feature>
<dbReference type="EMBL" id="JXTB01000455">
    <property type="protein sequence ID" value="PON39786.1"/>
    <property type="molecule type" value="Genomic_DNA"/>
</dbReference>
<dbReference type="CDD" id="cd00519">
    <property type="entry name" value="Lipase_3"/>
    <property type="match status" value="1"/>
</dbReference>
<dbReference type="Pfam" id="PF01764">
    <property type="entry name" value="Lipase_3"/>
    <property type="match status" value="1"/>
</dbReference>
<dbReference type="SUPFAM" id="SSF53474">
    <property type="entry name" value="alpha/beta-Hydrolases"/>
    <property type="match status" value="1"/>
</dbReference>
<gene>
    <name evidence="4" type="ORF">PanWU01x14_302150</name>
</gene>
<feature type="transmembrane region" description="Helical" evidence="2">
    <location>
        <begin position="57"/>
        <end position="79"/>
    </location>
</feature>
<comment type="caution">
    <text evidence="4">The sequence shown here is derived from an EMBL/GenBank/DDBJ whole genome shotgun (WGS) entry which is preliminary data.</text>
</comment>
<name>A0A2P5ATB2_PARAD</name>
<evidence type="ECO:0000313" key="4">
    <source>
        <dbReference type="EMBL" id="PON39786.1"/>
    </source>
</evidence>
<proteinExistence type="predicted"/>
<evidence type="ECO:0000259" key="3">
    <source>
        <dbReference type="Pfam" id="PF01764"/>
    </source>
</evidence>
<keyword evidence="2" id="KW-0812">Transmembrane</keyword>
<accession>A0A2P5ATB2</accession>
<dbReference type="GO" id="GO:0006629">
    <property type="term" value="P:lipid metabolic process"/>
    <property type="evidence" value="ECO:0007669"/>
    <property type="project" value="InterPro"/>
</dbReference>
<dbReference type="Gene3D" id="3.40.50.1820">
    <property type="entry name" value="alpha/beta hydrolase"/>
    <property type="match status" value="1"/>
</dbReference>
<protein>
    <submittedName>
        <fullName evidence="4">Fungal lipase-like domain containing protein</fullName>
    </submittedName>
</protein>